<keyword evidence="3" id="KW-1185">Reference proteome</keyword>
<evidence type="ECO:0000313" key="3">
    <source>
        <dbReference type="Proteomes" id="UP001054945"/>
    </source>
</evidence>
<feature type="compositionally biased region" description="Polar residues" evidence="1">
    <location>
        <begin position="77"/>
        <end position="94"/>
    </location>
</feature>
<name>A0AAV4XMT5_CAEEX</name>
<reference evidence="2 3" key="1">
    <citation type="submission" date="2021-06" db="EMBL/GenBank/DDBJ databases">
        <title>Caerostris extrusa draft genome.</title>
        <authorList>
            <person name="Kono N."/>
            <person name="Arakawa K."/>
        </authorList>
    </citation>
    <scope>NUCLEOTIDE SEQUENCE [LARGE SCALE GENOMIC DNA]</scope>
</reference>
<protein>
    <submittedName>
        <fullName evidence="2">Uncharacterized protein</fullName>
    </submittedName>
</protein>
<accession>A0AAV4XMT5</accession>
<dbReference type="AlphaFoldDB" id="A0AAV4XMT5"/>
<feature type="region of interest" description="Disordered" evidence="1">
    <location>
        <begin position="61"/>
        <end position="94"/>
    </location>
</feature>
<organism evidence="2 3">
    <name type="scientific">Caerostris extrusa</name>
    <name type="common">Bark spider</name>
    <name type="synonym">Caerostris bankana</name>
    <dbReference type="NCBI Taxonomy" id="172846"/>
    <lineage>
        <taxon>Eukaryota</taxon>
        <taxon>Metazoa</taxon>
        <taxon>Ecdysozoa</taxon>
        <taxon>Arthropoda</taxon>
        <taxon>Chelicerata</taxon>
        <taxon>Arachnida</taxon>
        <taxon>Araneae</taxon>
        <taxon>Araneomorphae</taxon>
        <taxon>Entelegynae</taxon>
        <taxon>Araneoidea</taxon>
        <taxon>Araneidae</taxon>
        <taxon>Caerostris</taxon>
    </lineage>
</organism>
<evidence type="ECO:0000256" key="1">
    <source>
        <dbReference type="SAM" id="MobiDB-lite"/>
    </source>
</evidence>
<sequence length="94" mass="10287">MSFCWGQKCPFTAAPVDDDNLQNYGFPLSLSMDIPALTSCFVCGRTCLEYFMAMLTSRRSNLSPAEPNSVLGHRSNAGESVTDSFESGRTLAHQ</sequence>
<gene>
    <name evidence="2" type="ORF">CEXT_437341</name>
</gene>
<dbReference type="EMBL" id="BPLR01000665">
    <property type="protein sequence ID" value="GIY96486.1"/>
    <property type="molecule type" value="Genomic_DNA"/>
</dbReference>
<comment type="caution">
    <text evidence="2">The sequence shown here is derived from an EMBL/GenBank/DDBJ whole genome shotgun (WGS) entry which is preliminary data.</text>
</comment>
<dbReference type="Proteomes" id="UP001054945">
    <property type="component" value="Unassembled WGS sequence"/>
</dbReference>
<evidence type="ECO:0000313" key="2">
    <source>
        <dbReference type="EMBL" id="GIY96486.1"/>
    </source>
</evidence>
<proteinExistence type="predicted"/>